<comment type="caution">
    <text evidence="2">The sequence shown here is derived from an EMBL/GenBank/DDBJ whole genome shotgun (WGS) entry which is preliminary data.</text>
</comment>
<evidence type="ECO:0000313" key="2">
    <source>
        <dbReference type="EMBL" id="MQM02219.1"/>
    </source>
</evidence>
<dbReference type="PANTHER" id="PTHR33372">
    <property type="match status" value="1"/>
</dbReference>
<reference evidence="2" key="1">
    <citation type="submission" date="2017-07" db="EMBL/GenBank/DDBJ databases">
        <title>Taro Niue Genome Assembly and Annotation.</title>
        <authorList>
            <person name="Atibalentja N."/>
            <person name="Keating K."/>
            <person name="Fields C.J."/>
        </authorList>
    </citation>
    <scope>NUCLEOTIDE SEQUENCE</scope>
    <source>
        <strain evidence="2">Niue_2</strain>
        <tissue evidence="2">Leaf</tissue>
    </source>
</reference>
<feature type="compositionally biased region" description="Low complexity" evidence="1">
    <location>
        <begin position="20"/>
        <end position="31"/>
    </location>
</feature>
<proteinExistence type="predicted"/>
<dbReference type="AlphaFoldDB" id="A0A843VZ80"/>
<dbReference type="Pfam" id="PF11833">
    <property type="entry name" value="CPP1-like"/>
    <property type="match status" value="1"/>
</dbReference>
<organism evidence="2 3">
    <name type="scientific">Colocasia esculenta</name>
    <name type="common">Wild taro</name>
    <name type="synonym">Arum esculentum</name>
    <dbReference type="NCBI Taxonomy" id="4460"/>
    <lineage>
        <taxon>Eukaryota</taxon>
        <taxon>Viridiplantae</taxon>
        <taxon>Streptophyta</taxon>
        <taxon>Embryophyta</taxon>
        <taxon>Tracheophyta</taxon>
        <taxon>Spermatophyta</taxon>
        <taxon>Magnoliopsida</taxon>
        <taxon>Liliopsida</taxon>
        <taxon>Araceae</taxon>
        <taxon>Aroideae</taxon>
        <taxon>Colocasieae</taxon>
        <taxon>Colocasia</taxon>
    </lineage>
</organism>
<dbReference type="PANTHER" id="PTHR33372:SF10">
    <property type="entry name" value="OS03G0137300 PROTEIN"/>
    <property type="match status" value="1"/>
</dbReference>
<accession>A0A843VZ80</accession>
<keyword evidence="3" id="KW-1185">Reference proteome</keyword>
<dbReference type="OrthoDB" id="513574at2759"/>
<dbReference type="InterPro" id="IPR021788">
    <property type="entry name" value="CPP1-like"/>
</dbReference>
<feature type="region of interest" description="Disordered" evidence="1">
    <location>
        <begin position="16"/>
        <end position="36"/>
    </location>
</feature>
<gene>
    <name evidence="2" type="ORF">Taro_034986</name>
</gene>
<evidence type="ECO:0000256" key="1">
    <source>
        <dbReference type="SAM" id="MobiDB-lite"/>
    </source>
</evidence>
<name>A0A843VZ80_COLES</name>
<dbReference type="Proteomes" id="UP000652761">
    <property type="component" value="Unassembled WGS sequence"/>
</dbReference>
<sequence length="266" mass="27927">MAAALSLHRSVILPGAPVASSSSSPSSSSSSKPIVAGHARRWAAQVGKRRRWWGVTTLPPRTRVGPGGGIAPPSAGSRADDSSKPYDMSVESALKLLGVSEGASFEDILRAKNAIIAAGKDDQETIAKVVSRSYSFAPARLIRCFVEAAYDMLLMQSLTQRRAGKVVNSNIRYADVKPARSAGPPMPHWFQTTVKNAHVSIESPSTKNLGVQGGVYGALMIFTFINGASPPSAGAYTGADVPGLLLATGFGASLYFLTKKNINLGK</sequence>
<dbReference type="EMBL" id="NMUH01002818">
    <property type="protein sequence ID" value="MQM02219.1"/>
    <property type="molecule type" value="Genomic_DNA"/>
</dbReference>
<feature type="region of interest" description="Disordered" evidence="1">
    <location>
        <begin position="55"/>
        <end position="84"/>
    </location>
</feature>
<evidence type="ECO:0000313" key="3">
    <source>
        <dbReference type="Proteomes" id="UP000652761"/>
    </source>
</evidence>
<evidence type="ECO:0008006" key="4">
    <source>
        <dbReference type="Google" id="ProtNLM"/>
    </source>
</evidence>
<dbReference type="GO" id="GO:0031969">
    <property type="term" value="C:chloroplast membrane"/>
    <property type="evidence" value="ECO:0007669"/>
    <property type="project" value="TreeGrafter"/>
</dbReference>
<protein>
    <recommendedName>
        <fullName evidence="4">Protein CHAPERONE-LIKE PROTEIN OF POR1, chloroplastic</fullName>
    </recommendedName>
</protein>